<accession>A0ABT3HB54</accession>
<evidence type="ECO:0000256" key="2">
    <source>
        <dbReference type="ARBA" id="ARBA00022741"/>
    </source>
</evidence>
<reference evidence="7" key="1">
    <citation type="submission" date="2023-07" db="EMBL/GenBank/DDBJ databases">
        <title>Genome sequencing of Purple Non-Sulfur Bacteria from various extreme environments.</title>
        <authorList>
            <person name="Mayer M."/>
        </authorList>
    </citation>
    <scope>NUCLEOTIDE SEQUENCE [LARGE SCALE GENOMIC DNA]</scope>
    <source>
        <strain evidence="7">DSM 17935</strain>
    </source>
</reference>
<dbReference type="PANTHER" id="PTHR21060:SF21">
    <property type="entry name" value="ACETATE KINASE"/>
    <property type="match status" value="1"/>
</dbReference>
<keyword evidence="7" id="KW-1185">Reference proteome</keyword>
<comment type="similarity">
    <text evidence="5">Belongs to the acetokinase family.</text>
</comment>
<organism evidence="6 7">
    <name type="scientific">Rhodobium gokarnense</name>
    <dbReference type="NCBI Taxonomy" id="364296"/>
    <lineage>
        <taxon>Bacteria</taxon>
        <taxon>Pseudomonadati</taxon>
        <taxon>Pseudomonadota</taxon>
        <taxon>Alphaproteobacteria</taxon>
        <taxon>Hyphomicrobiales</taxon>
        <taxon>Rhodobiaceae</taxon>
        <taxon>Rhodobium</taxon>
    </lineage>
</organism>
<evidence type="ECO:0000256" key="1">
    <source>
        <dbReference type="ARBA" id="ARBA00022679"/>
    </source>
</evidence>
<dbReference type="SUPFAM" id="SSF53067">
    <property type="entry name" value="Actin-like ATPase domain"/>
    <property type="match status" value="1"/>
</dbReference>
<dbReference type="EMBL" id="JAOQNS010000005">
    <property type="protein sequence ID" value="MCW2307632.1"/>
    <property type="molecule type" value="Genomic_DNA"/>
</dbReference>
<dbReference type="PRINTS" id="PR00471">
    <property type="entry name" value="ACETATEKNASE"/>
</dbReference>
<keyword evidence="4" id="KW-0067">ATP-binding</keyword>
<keyword evidence="2" id="KW-0547">Nucleotide-binding</keyword>
<dbReference type="GO" id="GO:0016301">
    <property type="term" value="F:kinase activity"/>
    <property type="evidence" value="ECO:0007669"/>
    <property type="project" value="UniProtKB-KW"/>
</dbReference>
<dbReference type="RefSeq" id="WP_264601283.1">
    <property type="nucleotide sequence ID" value="NZ_JAOQNS010000005.1"/>
</dbReference>
<protein>
    <submittedName>
        <fullName evidence="6">Acetate kinase</fullName>
    </submittedName>
</protein>
<comment type="caution">
    <text evidence="6">The sequence shown here is derived from an EMBL/GenBank/DDBJ whole genome shotgun (WGS) entry which is preliminary data.</text>
</comment>
<dbReference type="PANTHER" id="PTHR21060">
    <property type="entry name" value="ACETATE KINASE"/>
    <property type="match status" value="1"/>
</dbReference>
<proteinExistence type="inferred from homology"/>
<evidence type="ECO:0000256" key="4">
    <source>
        <dbReference type="ARBA" id="ARBA00022840"/>
    </source>
</evidence>
<dbReference type="Proteomes" id="UP001209755">
    <property type="component" value="Unassembled WGS sequence"/>
</dbReference>
<dbReference type="InterPro" id="IPR000890">
    <property type="entry name" value="Aliphatic_acid_kin_short-chain"/>
</dbReference>
<name>A0ABT3HB54_9HYPH</name>
<evidence type="ECO:0000313" key="7">
    <source>
        <dbReference type="Proteomes" id="UP001209755"/>
    </source>
</evidence>
<evidence type="ECO:0000256" key="5">
    <source>
        <dbReference type="RuleBase" id="RU003835"/>
    </source>
</evidence>
<gene>
    <name evidence="6" type="ORF">M2319_001969</name>
</gene>
<keyword evidence="1 5" id="KW-0808">Transferase</keyword>
<sequence>MRVLLESDRPEAREAVDLFCYHVAKETGALSSALAGLDALVFTAGIGEHSAPVRSRICGYLGFPGITPNEVANERGDAAIAASGSLPVHIIVTNGEVLIARHAVNLPDVKSAA</sequence>
<dbReference type="Pfam" id="PF00871">
    <property type="entry name" value="Acetate_kinase"/>
    <property type="match status" value="1"/>
</dbReference>
<evidence type="ECO:0000313" key="6">
    <source>
        <dbReference type="EMBL" id="MCW2307632.1"/>
    </source>
</evidence>
<keyword evidence="3 5" id="KW-0418">Kinase</keyword>
<dbReference type="InterPro" id="IPR043129">
    <property type="entry name" value="ATPase_NBD"/>
</dbReference>
<dbReference type="Gene3D" id="3.30.420.40">
    <property type="match status" value="1"/>
</dbReference>
<evidence type="ECO:0000256" key="3">
    <source>
        <dbReference type="ARBA" id="ARBA00022777"/>
    </source>
</evidence>